<proteinExistence type="predicted"/>
<evidence type="ECO:0000256" key="1">
    <source>
        <dbReference type="ARBA" id="ARBA00023186"/>
    </source>
</evidence>
<dbReference type="PANTHER" id="PTHR44360">
    <property type="entry name" value="DNAJ HOMOLOG SUBFAMILY B MEMBER 9"/>
    <property type="match status" value="1"/>
</dbReference>
<dbReference type="GO" id="GO:0036503">
    <property type="term" value="P:ERAD pathway"/>
    <property type="evidence" value="ECO:0007669"/>
    <property type="project" value="TreeGrafter"/>
</dbReference>
<dbReference type="OrthoDB" id="310752at2759"/>
<dbReference type="Proteomes" id="UP000692954">
    <property type="component" value="Unassembled WGS sequence"/>
</dbReference>
<feature type="compositionally biased region" description="Basic residues" evidence="2">
    <location>
        <begin position="110"/>
        <end position="119"/>
    </location>
</feature>
<evidence type="ECO:0000313" key="4">
    <source>
        <dbReference type="EMBL" id="CAD8090489.1"/>
    </source>
</evidence>
<dbReference type="PROSITE" id="PS50076">
    <property type="entry name" value="DNAJ_2"/>
    <property type="match status" value="1"/>
</dbReference>
<sequence>MNYYNILGIQNNSSQEQIKIAFRNLAKMHHPDKNPQSVQFRIISEAYRILSNPQLRARYDQAQLQYEKQIQIFNLIRNFINGKEDIPLIHQKDHESNQNESKTLDIQQIQKKKIRKAQN</sequence>
<dbReference type="AlphaFoldDB" id="A0A8S1NGS2"/>
<dbReference type="SMART" id="SM00271">
    <property type="entry name" value="DnaJ"/>
    <property type="match status" value="1"/>
</dbReference>
<gene>
    <name evidence="4" type="ORF">PSON_ATCC_30995.1.T0560040</name>
</gene>
<protein>
    <recommendedName>
        <fullName evidence="3">J domain-containing protein</fullName>
    </recommendedName>
</protein>
<feature type="domain" description="J" evidence="3">
    <location>
        <begin position="2"/>
        <end position="63"/>
    </location>
</feature>
<dbReference type="GO" id="GO:0051787">
    <property type="term" value="F:misfolded protein binding"/>
    <property type="evidence" value="ECO:0007669"/>
    <property type="project" value="TreeGrafter"/>
</dbReference>
<evidence type="ECO:0000256" key="2">
    <source>
        <dbReference type="SAM" id="MobiDB-lite"/>
    </source>
</evidence>
<organism evidence="4 5">
    <name type="scientific">Paramecium sonneborni</name>
    <dbReference type="NCBI Taxonomy" id="65129"/>
    <lineage>
        <taxon>Eukaryota</taxon>
        <taxon>Sar</taxon>
        <taxon>Alveolata</taxon>
        <taxon>Ciliophora</taxon>
        <taxon>Intramacronucleata</taxon>
        <taxon>Oligohymenophorea</taxon>
        <taxon>Peniculida</taxon>
        <taxon>Parameciidae</taxon>
        <taxon>Paramecium</taxon>
    </lineage>
</organism>
<dbReference type="Pfam" id="PF00226">
    <property type="entry name" value="DnaJ"/>
    <property type="match status" value="1"/>
</dbReference>
<comment type="caution">
    <text evidence="4">The sequence shown here is derived from an EMBL/GenBank/DDBJ whole genome shotgun (WGS) entry which is preliminary data.</text>
</comment>
<dbReference type="GO" id="GO:0051087">
    <property type="term" value="F:protein-folding chaperone binding"/>
    <property type="evidence" value="ECO:0007669"/>
    <property type="project" value="TreeGrafter"/>
</dbReference>
<feature type="region of interest" description="Disordered" evidence="2">
    <location>
        <begin position="92"/>
        <end position="119"/>
    </location>
</feature>
<dbReference type="InterPro" id="IPR051948">
    <property type="entry name" value="Hsp70_co-chaperone_J-domain"/>
</dbReference>
<dbReference type="CDD" id="cd06257">
    <property type="entry name" value="DnaJ"/>
    <property type="match status" value="1"/>
</dbReference>
<keyword evidence="1" id="KW-0143">Chaperone</keyword>
<reference evidence="4" key="1">
    <citation type="submission" date="2021-01" db="EMBL/GenBank/DDBJ databases">
        <authorList>
            <consortium name="Genoscope - CEA"/>
            <person name="William W."/>
        </authorList>
    </citation>
    <scope>NUCLEOTIDE SEQUENCE</scope>
</reference>
<accession>A0A8S1NGS2</accession>
<evidence type="ECO:0000313" key="5">
    <source>
        <dbReference type="Proteomes" id="UP000692954"/>
    </source>
</evidence>
<dbReference type="PANTHER" id="PTHR44360:SF1">
    <property type="entry name" value="DNAJ HOMOLOG SUBFAMILY B MEMBER 9"/>
    <property type="match status" value="1"/>
</dbReference>
<dbReference type="GO" id="GO:0005783">
    <property type="term" value="C:endoplasmic reticulum"/>
    <property type="evidence" value="ECO:0007669"/>
    <property type="project" value="TreeGrafter"/>
</dbReference>
<evidence type="ECO:0000259" key="3">
    <source>
        <dbReference type="PROSITE" id="PS50076"/>
    </source>
</evidence>
<name>A0A8S1NGS2_9CILI</name>
<dbReference type="EMBL" id="CAJJDN010000056">
    <property type="protein sequence ID" value="CAD8090489.1"/>
    <property type="molecule type" value="Genomic_DNA"/>
</dbReference>
<dbReference type="InterPro" id="IPR001623">
    <property type="entry name" value="DnaJ_domain"/>
</dbReference>
<keyword evidence="5" id="KW-1185">Reference proteome</keyword>